<protein>
    <submittedName>
        <fullName evidence="2">AAA family ATPase</fullName>
    </submittedName>
</protein>
<organism evidence="2 3">
    <name type="scientific">Corynebacterium kalidii</name>
    <dbReference type="NCBI Taxonomy" id="2931982"/>
    <lineage>
        <taxon>Bacteria</taxon>
        <taxon>Bacillati</taxon>
        <taxon>Actinomycetota</taxon>
        <taxon>Actinomycetes</taxon>
        <taxon>Mycobacteriales</taxon>
        <taxon>Corynebacteriaceae</taxon>
        <taxon>Corynebacterium</taxon>
    </lineage>
</organism>
<dbReference type="InterPro" id="IPR038727">
    <property type="entry name" value="NadR/Ttd14_AAA_dom"/>
</dbReference>
<name>A0A9X2AYS0_9CORY</name>
<proteinExistence type="predicted"/>
<reference evidence="2" key="1">
    <citation type="submission" date="2022-04" db="EMBL/GenBank/DDBJ databases">
        <title>Corynebacterium kalidii LD5P10.</title>
        <authorList>
            <person name="Sun J.Q."/>
        </authorList>
    </citation>
    <scope>NUCLEOTIDE SEQUENCE</scope>
    <source>
        <strain evidence="2">LD5P10</strain>
    </source>
</reference>
<sequence length="191" mass="21985">MFTAYDPIVGVPQRIAVAGVSGTGKTTLCRRLAATIGYPWVELDSLYHGPGWTPREEFLDDVRDVIAGPRWAIELQYRQARPLIVSRADTLLWLDYPVPLQMARLVRRTVGRRLSGRELWNGNREAPLHTVLTDPDHILRWGWTTRNKLKPVIPTLESRFPGLHVVRFSRPGETERWLRALQRHVGVRPDR</sequence>
<dbReference type="InterPro" id="IPR027417">
    <property type="entry name" value="P-loop_NTPase"/>
</dbReference>
<evidence type="ECO:0000259" key="1">
    <source>
        <dbReference type="Pfam" id="PF13521"/>
    </source>
</evidence>
<dbReference type="Gene3D" id="3.40.50.300">
    <property type="entry name" value="P-loop containing nucleotide triphosphate hydrolases"/>
    <property type="match status" value="1"/>
</dbReference>
<dbReference type="PANTHER" id="PTHR37816">
    <property type="entry name" value="YALI0E33011P"/>
    <property type="match status" value="1"/>
</dbReference>
<keyword evidence="3" id="KW-1185">Reference proteome</keyword>
<dbReference type="EMBL" id="JALIEA010000012">
    <property type="protein sequence ID" value="MCJ7858356.1"/>
    <property type="molecule type" value="Genomic_DNA"/>
</dbReference>
<accession>A0A9X2AYS0</accession>
<dbReference type="Proteomes" id="UP001139207">
    <property type="component" value="Unassembled WGS sequence"/>
</dbReference>
<dbReference type="PANTHER" id="PTHR37816:SF1">
    <property type="entry name" value="TOXIN"/>
    <property type="match status" value="1"/>
</dbReference>
<dbReference type="InterPro" id="IPR052922">
    <property type="entry name" value="Cytidylate_Kinase-2"/>
</dbReference>
<dbReference type="SUPFAM" id="SSF52540">
    <property type="entry name" value="P-loop containing nucleoside triphosphate hydrolases"/>
    <property type="match status" value="1"/>
</dbReference>
<evidence type="ECO:0000313" key="3">
    <source>
        <dbReference type="Proteomes" id="UP001139207"/>
    </source>
</evidence>
<evidence type="ECO:0000313" key="2">
    <source>
        <dbReference type="EMBL" id="MCJ7858356.1"/>
    </source>
</evidence>
<dbReference type="Pfam" id="PF13521">
    <property type="entry name" value="AAA_28"/>
    <property type="match status" value="1"/>
</dbReference>
<dbReference type="RefSeq" id="WP_244804083.1">
    <property type="nucleotide sequence ID" value="NZ_JALIEA010000012.1"/>
</dbReference>
<comment type="caution">
    <text evidence="2">The sequence shown here is derived from an EMBL/GenBank/DDBJ whole genome shotgun (WGS) entry which is preliminary data.</text>
</comment>
<dbReference type="AlphaFoldDB" id="A0A9X2AYS0"/>
<feature type="domain" description="NadR/Ttd14 AAA" evidence="1">
    <location>
        <begin position="14"/>
        <end position="102"/>
    </location>
</feature>
<gene>
    <name evidence="2" type="ORF">MUN33_06450</name>
</gene>